<proteinExistence type="predicted"/>
<dbReference type="PANTHER" id="PTHR43031:SF1">
    <property type="entry name" value="PYRIDINE NUCLEOTIDE-DISULPHIDE OXIDOREDUCTASE"/>
    <property type="match status" value="1"/>
</dbReference>
<dbReference type="RefSeq" id="WP_099915412.1">
    <property type="nucleotide sequence ID" value="NZ_BMHS01000013.1"/>
</dbReference>
<dbReference type="Proteomes" id="UP000228593">
    <property type="component" value="Unassembled WGS sequence"/>
</dbReference>
<evidence type="ECO:0000313" key="3">
    <source>
        <dbReference type="Proteomes" id="UP000228593"/>
    </source>
</evidence>
<name>A0A2G8T2N3_9BURK</name>
<dbReference type="InterPro" id="IPR050229">
    <property type="entry name" value="GlpE_sulfurtransferase"/>
</dbReference>
<evidence type="ECO:0000313" key="2">
    <source>
        <dbReference type="EMBL" id="PIL40306.1"/>
    </source>
</evidence>
<dbReference type="InterPro" id="IPR001763">
    <property type="entry name" value="Rhodanese-like_dom"/>
</dbReference>
<dbReference type="EMBL" id="PDOB01000009">
    <property type="protein sequence ID" value="PIL40306.1"/>
    <property type="molecule type" value="Genomic_DNA"/>
</dbReference>
<accession>A0A2G8T2N3</accession>
<gene>
    <name evidence="2" type="ORF">CR103_07670</name>
</gene>
<evidence type="ECO:0000259" key="1">
    <source>
        <dbReference type="PROSITE" id="PS50206"/>
    </source>
</evidence>
<dbReference type="SUPFAM" id="SSF52821">
    <property type="entry name" value="Rhodanese/Cell cycle control phosphatase"/>
    <property type="match status" value="1"/>
</dbReference>
<dbReference type="Gene3D" id="3.40.250.10">
    <property type="entry name" value="Rhodanese-like domain"/>
    <property type="match status" value="1"/>
</dbReference>
<dbReference type="PROSITE" id="PS50206">
    <property type="entry name" value="RHODANESE_3"/>
    <property type="match status" value="1"/>
</dbReference>
<organism evidence="2 3">
    <name type="scientific">Massilia psychrophila</name>
    <dbReference type="NCBI Taxonomy" id="1603353"/>
    <lineage>
        <taxon>Bacteria</taxon>
        <taxon>Pseudomonadati</taxon>
        <taxon>Pseudomonadota</taxon>
        <taxon>Betaproteobacteria</taxon>
        <taxon>Burkholderiales</taxon>
        <taxon>Oxalobacteraceae</taxon>
        <taxon>Telluria group</taxon>
        <taxon>Massilia</taxon>
    </lineage>
</organism>
<dbReference type="InterPro" id="IPR036873">
    <property type="entry name" value="Rhodanese-like_dom_sf"/>
</dbReference>
<dbReference type="PANTHER" id="PTHR43031">
    <property type="entry name" value="FAD-DEPENDENT OXIDOREDUCTASE"/>
    <property type="match status" value="1"/>
</dbReference>
<keyword evidence="3" id="KW-1185">Reference proteome</keyword>
<protein>
    <submittedName>
        <fullName evidence="2">Rhodanese</fullName>
    </submittedName>
</protein>
<dbReference type="SMART" id="SM00450">
    <property type="entry name" value="RHOD"/>
    <property type="match status" value="1"/>
</dbReference>
<comment type="caution">
    <text evidence="2">The sequence shown here is derived from an EMBL/GenBank/DDBJ whole genome shotgun (WGS) entry which is preliminary data.</text>
</comment>
<feature type="domain" description="Rhodanese" evidence="1">
    <location>
        <begin position="39"/>
        <end position="129"/>
    </location>
</feature>
<dbReference type="AlphaFoldDB" id="A0A2G8T2N3"/>
<sequence length="135" mass="14165">MSIITEIAAAPHAIALAHFEAILQFETDCWDVHHALATGAHDFVLLDVRGPDQFAAAHIAGANHLPHGKIVNAKLAQYPVETVFVTYCAGPHCNGAARAAIRLAKLGRPVKIMPGGITGWIDEGFSLATSPPAAA</sequence>
<dbReference type="Pfam" id="PF00581">
    <property type="entry name" value="Rhodanese"/>
    <property type="match status" value="1"/>
</dbReference>
<dbReference type="OrthoDB" id="1445766at2"/>
<reference evidence="2 3" key="1">
    <citation type="submission" date="2017-10" db="EMBL/GenBank/DDBJ databases">
        <title>Massilia psychrophilum sp. nov., a novel purple-pigmented bacterium isolated from Tianshan glacier, Xinjiang Municipality, China.</title>
        <authorList>
            <person name="Wang H."/>
        </authorList>
    </citation>
    <scope>NUCLEOTIDE SEQUENCE [LARGE SCALE GENOMIC DNA]</scope>
    <source>
        <strain evidence="2 3">JCM 30813</strain>
    </source>
</reference>